<feature type="active site" description="Glycyl thioester intermediate" evidence="3">
    <location>
        <position position="168"/>
    </location>
</feature>
<dbReference type="AlphaFoldDB" id="A0A139AKL9"/>
<dbReference type="SMART" id="SM00212">
    <property type="entry name" value="UBCc"/>
    <property type="match status" value="1"/>
</dbReference>
<dbReference type="PROSITE" id="PS50127">
    <property type="entry name" value="UBC_2"/>
    <property type="match status" value="1"/>
</dbReference>
<evidence type="ECO:0000256" key="1">
    <source>
        <dbReference type="ARBA" id="ARBA00022679"/>
    </source>
</evidence>
<dbReference type="GO" id="GO:0016740">
    <property type="term" value="F:transferase activity"/>
    <property type="evidence" value="ECO:0007669"/>
    <property type="project" value="UniProtKB-KW"/>
</dbReference>
<feature type="domain" description="UBC core" evidence="6">
    <location>
        <begin position="82"/>
        <end position="230"/>
    </location>
</feature>
<keyword evidence="2 4" id="KW-0833">Ubl conjugation pathway</keyword>
<dbReference type="STRING" id="1344416.A0A139AKL9"/>
<dbReference type="CDD" id="cd23794">
    <property type="entry name" value="UBCc_UBE2F_UBE2M"/>
    <property type="match status" value="1"/>
</dbReference>
<keyword evidence="1" id="KW-0808">Transferase</keyword>
<evidence type="ECO:0000313" key="8">
    <source>
        <dbReference type="Proteomes" id="UP000070544"/>
    </source>
</evidence>
<dbReference type="InterPro" id="IPR016135">
    <property type="entry name" value="UBQ-conjugating_enzyme/RWD"/>
</dbReference>
<dbReference type="Proteomes" id="UP000070544">
    <property type="component" value="Unassembled WGS sequence"/>
</dbReference>
<name>A0A139AKL9_GONPJ</name>
<dbReference type="Pfam" id="PF00179">
    <property type="entry name" value="UQ_con"/>
    <property type="match status" value="1"/>
</dbReference>
<dbReference type="PANTHER" id="PTHR24067">
    <property type="entry name" value="UBIQUITIN-CONJUGATING ENZYME E2"/>
    <property type="match status" value="1"/>
</dbReference>
<evidence type="ECO:0000313" key="7">
    <source>
        <dbReference type="EMBL" id="KXS17238.1"/>
    </source>
</evidence>
<dbReference type="PROSITE" id="PS00183">
    <property type="entry name" value="UBC_1"/>
    <property type="match status" value="1"/>
</dbReference>
<comment type="similarity">
    <text evidence="4">Belongs to the ubiquitin-conjugating enzyme family.</text>
</comment>
<keyword evidence="4" id="KW-0067">ATP-binding</keyword>
<dbReference type="OrthoDB" id="10249039at2759"/>
<keyword evidence="8" id="KW-1185">Reference proteome</keyword>
<evidence type="ECO:0000256" key="2">
    <source>
        <dbReference type="ARBA" id="ARBA00022786"/>
    </source>
</evidence>
<evidence type="ECO:0000256" key="5">
    <source>
        <dbReference type="SAM" id="MobiDB-lite"/>
    </source>
</evidence>
<dbReference type="SUPFAM" id="SSF54495">
    <property type="entry name" value="UBC-like"/>
    <property type="match status" value="1"/>
</dbReference>
<reference evidence="7 8" key="1">
    <citation type="journal article" date="2015" name="Genome Biol. Evol.">
        <title>Phylogenomic analyses indicate that early fungi evolved digesting cell walls of algal ancestors of land plants.</title>
        <authorList>
            <person name="Chang Y."/>
            <person name="Wang S."/>
            <person name="Sekimoto S."/>
            <person name="Aerts A.L."/>
            <person name="Choi C."/>
            <person name="Clum A."/>
            <person name="LaButti K.M."/>
            <person name="Lindquist E.A."/>
            <person name="Yee Ngan C."/>
            <person name="Ohm R.A."/>
            <person name="Salamov A.A."/>
            <person name="Grigoriev I.V."/>
            <person name="Spatafora J.W."/>
            <person name="Berbee M.L."/>
        </authorList>
    </citation>
    <scope>NUCLEOTIDE SEQUENCE [LARGE SCALE GENOMIC DNA]</scope>
    <source>
        <strain evidence="7 8">JEL478</strain>
    </source>
</reference>
<keyword evidence="4" id="KW-0547">Nucleotide-binding</keyword>
<accession>A0A139AKL9</accession>
<feature type="region of interest" description="Disordered" evidence="5">
    <location>
        <begin position="17"/>
        <end position="79"/>
    </location>
</feature>
<dbReference type="InterPro" id="IPR050113">
    <property type="entry name" value="Ub_conjugating_enzyme"/>
</dbReference>
<evidence type="ECO:0000256" key="4">
    <source>
        <dbReference type="RuleBase" id="RU362109"/>
    </source>
</evidence>
<sequence length="259" mass="27920">MPPLPLPIATRLKSTDAIKAAQNSNPGGLAGSSSVTKSPISAEPLKAAEALHSDGTHPTSESSQQSGLSSASTTPRRKRSLSAQVCLQNEFSKMLGSDAFGDSVKFSFPSCDDLLNFNVVITPASGPYMGGTFRFGFSTPLTYPYEPPRVKCLQRVYHPNLDRDGNICLGILTDEWKSTMDLNSVVLGVQQLLLEPDAAHPFNLEAAELMIKDPEEFARRVNESMIGNVVGGQFYNRTVGDTTVDEVSEMELDRGHAVA</sequence>
<dbReference type="Gene3D" id="3.10.110.10">
    <property type="entry name" value="Ubiquitin Conjugating Enzyme"/>
    <property type="match status" value="1"/>
</dbReference>
<dbReference type="InterPro" id="IPR023313">
    <property type="entry name" value="UBQ-conjugating_AS"/>
</dbReference>
<gene>
    <name evidence="7" type="ORF">M427DRAFT_110662</name>
</gene>
<dbReference type="InterPro" id="IPR000608">
    <property type="entry name" value="UBC"/>
</dbReference>
<protein>
    <recommendedName>
        <fullName evidence="6">UBC core domain-containing protein</fullName>
    </recommendedName>
</protein>
<evidence type="ECO:0000256" key="3">
    <source>
        <dbReference type="PROSITE-ProRule" id="PRU10133"/>
    </source>
</evidence>
<evidence type="ECO:0000259" key="6">
    <source>
        <dbReference type="PROSITE" id="PS50127"/>
    </source>
</evidence>
<organism evidence="7 8">
    <name type="scientific">Gonapodya prolifera (strain JEL478)</name>
    <name type="common">Monoblepharis prolifera</name>
    <dbReference type="NCBI Taxonomy" id="1344416"/>
    <lineage>
        <taxon>Eukaryota</taxon>
        <taxon>Fungi</taxon>
        <taxon>Fungi incertae sedis</taxon>
        <taxon>Chytridiomycota</taxon>
        <taxon>Chytridiomycota incertae sedis</taxon>
        <taxon>Monoblepharidomycetes</taxon>
        <taxon>Monoblepharidales</taxon>
        <taxon>Gonapodyaceae</taxon>
        <taxon>Gonapodya</taxon>
    </lineage>
</organism>
<feature type="compositionally biased region" description="Polar residues" evidence="5">
    <location>
        <begin position="21"/>
        <end position="39"/>
    </location>
</feature>
<proteinExistence type="inferred from homology"/>
<dbReference type="EMBL" id="KQ965748">
    <property type="protein sequence ID" value="KXS17238.1"/>
    <property type="molecule type" value="Genomic_DNA"/>
</dbReference>
<feature type="compositionally biased region" description="Low complexity" evidence="5">
    <location>
        <begin position="59"/>
        <end position="74"/>
    </location>
</feature>
<dbReference type="GO" id="GO:0005524">
    <property type="term" value="F:ATP binding"/>
    <property type="evidence" value="ECO:0007669"/>
    <property type="project" value="UniProtKB-UniRule"/>
</dbReference>